<feature type="chain" id="PRO_5027077318" evidence="12">
    <location>
        <begin position="24"/>
        <end position="519"/>
    </location>
</feature>
<dbReference type="Gene3D" id="3.40.190.10">
    <property type="entry name" value="Periplasmic binding protein-like II"/>
    <property type="match status" value="2"/>
</dbReference>
<evidence type="ECO:0000256" key="9">
    <source>
        <dbReference type="ARBA" id="ARBA00022989"/>
    </source>
</evidence>
<keyword evidence="6 11" id="KW-0812">Transmembrane</keyword>
<dbReference type="EMBL" id="VUNH01000011">
    <property type="protein sequence ID" value="MST56323.1"/>
    <property type="molecule type" value="Genomic_DNA"/>
</dbReference>
<dbReference type="InterPro" id="IPR035906">
    <property type="entry name" value="MetI-like_sf"/>
</dbReference>
<dbReference type="InterPro" id="IPR010065">
    <property type="entry name" value="AA_ABC_transptr_permease_3TM"/>
</dbReference>
<evidence type="ECO:0000256" key="6">
    <source>
        <dbReference type="ARBA" id="ARBA00022692"/>
    </source>
</evidence>
<dbReference type="SMART" id="SM00062">
    <property type="entry name" value="PBPb"/>
    <property type="match status" value="1"/>
</dbReference>
<dbReference type="Pfam" id="PF00497">
    <property type="entry name" value="SBP_bac_3"/>
    <property type="match status" value="1"/>
</dbReference>
<proteinExistence type="inferred from homology"/>
<keyword evidence="4 11" id="KW-0813">Transport</keyword>
<dbReference type="CDD" id="cd13530">
    <property type="entry name" value="PBP2_peptides_like"/>
    <property type="match status" value="1"/>
</dbReference>
<keyword evidence="8" id="KW-0029">Amino-acid transport</keyword>
<dbReference type="PROSITE" id="PS51257">
    <property type="entry name" value="PROKAR_LIPOPROTEIN"/>
    <property type="match status" value="1"/>
</dbReference>
<keyword evidence="7 12" id="KW-0732">Signal</keyword>
<feature type="transmembrane region" description="Helical" evidence="11">
    <location>
        <begin position="312"/>
        <end position="334"/>
    </location>
</feature>
<evidence type="ECO:0000256" key="1">
    <source>
        <dbReference type="ARBA" id="ARBA00004651"/>
    </source>
</evidence>
<comment type="similarity">
    <text evidence="3">Belongs to the bacterial solute-binding protein 3 family.</text>
</comment>
<feature type="domain" description="ABC transmembrane type-1" evidence="13">
    <location>
        <begin position="304"/>
        <end position="492"/>
    </location>
</feature>
<dbReference type="SUPFAM" id="SSF53850">
    <property type="entry name" value="Periplasmic binding protein-like II"/>
    <property type="match status" value="1"/>
</dbReference>
<dbReference type="PANTHER" id="PTHR30614">
    <property type="entry name" value="MEMBRANE COMPONENT OF AMINO ACID ABC TRANSPORTER"/>
    <property type="match status" value="1"/>
</dbReference>
<protein>
    <submittedName>
        <fullName evidence="14">ABC transporter permease subunit</fullName>
    </submittedName>
</protein>
<evidence type="ECO:0000256" key="7">
    <source>
        <dbReference type="ARBA" id="ARBA00022729"/>
    </source>
</evidence>
<dbReference type="InterPro" id="IPR001638">
    <property type="entry name" value="Solute-binding_3/MltF_N"/>
</dbReference>
<dbReference type="PANTHER" id="PTHR30614:SF20">
    <property type="entry name" value="GLUTAMINE TRANSPORT SYSTEM PERMEASE PROTEIN GLNP"/>
    <property type="match status" value="1"/>
</dbReference>
<dbReference type="InterPro" id="IPR000515">
    <property type="entry name" value="MetI-like"/>
</dbReference>
<feature type="signal peptide" evidence="12">
    <location>
        <begin position="1"/>
        <end position="23"/>
    </location>
</feature>
<evidence type="ECO:0000256" key="3">
    <source>
        <dbReference type="ARBA" id="ARBA00010333"/>
    </source>
</evidence>
<evidence type="ECO:0000256" key="8">
    <source>
        <dbReference type="ARBA" id="ARBA00022970"/>
    </source>
</evidence>
<dbReference type="Pfam" id="PF00528">
    <property type="entry name" value="BPD_transp_1"/>
    <property type="match status" value="1"/>
</dbReference>
<dbReference type="CDD" id="cd06261">
    <property type="entry name" value="TM_PBP2"/>
    <property type="match status" value="1"/>
</dbReference>
<dbReference type="SUPFAM" id="SSF161098">
    <property type="entry name" value="MetI-like"/>
    <property type="match status" value="1"/>
</dbReference>
<evidence type="ECO:0000259" key="13">
    <source>
        <dbReference type="PROSITE" id="PS50928"/>
    </source>
</evidence>
<name>A0A6L5YE05_9BACT</name>
<accession>A0A6L5YE05</accession>
<dbReference type="Gene3D" id="1.10.3720.10">
    <property type="entry name" value="MetI-like"/>
    <property type="match status" value="1"/>
</dbReference>
<gene>
    <name evidence="14" type="ORF">FYJ74_09800</name>
</gene>
<dbReference type="InterPro" id="IPR043429">
    <property type="entry name" value="ArtM/GltK/GlnP/TcyL/YhdX-like"/>
</dbReference>
<dbReference type="GO" id="GO:0015276">
    <property type="term" value="F:ligand-gated monoatomic ion channel activity"/>
    <property type="evidence" value="ECO:0007669"/>
    <property type="project" value="InterPro"/>
</dbReference>
<comment type="subcellular location">
    <subcellularLocation>
        <location evidence="1 11">Cell membrane</location>
        <topology evidence="1 11">Multi-pass membrane protein</topology>
    </subcellularLocation>
</comment>
<feature type="transmembrane region" description="Helical" evidence="11">
    <location>
        <begin position="470"/>
        <end position="489"/>
    </location>
</feature>
<evidence type="ECO:0000256" key="5">
    <source>
        <dbReference type="ARBA" id="ARBA00022475"/>
    </source>
</evidence>
<dbReference type="AlphaFoldDB" id="A0A6L5YE05"/>
<evidence type="ECO:0000313" key="14">
    <source>
        <dbReference type="EMBL" id="MST56323.1"/>
    </source>
</evidence>
<evidence type="ECO:0000256" key="11">
    <source>
        <dbReference type="RuleBase" id="RU363032"/>
    </source>
</evidence>
<keyword evidence="9 11" id="KW-1133">Transmembrane helix</keyword>
<dbReference type="Proteomes" id="UP000473699">
    <property type="component" value="Unassembled WGS sequence"/>
</dbReference>
<evidence type="ECO:0000256" key="2">
    <source>
        <dbReference type="ARBA" id="ARBA00010072"/>
    </source>
</evidence>
<dbReference type="SMART" id="SM00079">
    <property type="entry name" value="PBPe"/>
    <property type="match status" value="1"/>
</dbReference>
<dbReference type="RefSeq" id="WP_154529406.1">
    <property type="nucleotide sequence ID" value="NZ_JAXDZJ010000052.1"/>
</dbReference>
<evidence type="ECO:0000256" key="10">
    <source>
        <dbReference type="ARBA" id="ARBA00023136"/>
    </source>
</evidence>
<reference evidence="14 15" key="1">
    <citation type="submission" date="2019-08" db="EMBL/GenBank/DDBJ databases">
        <title>In-depth cultivation of the pig gut microbiome towards novel bacterial diversity and tailored functional studies.</title>
        <authorList>
            <person name="Wylensek D."/>
            <person name="Hitch T.C.A."/>
            <person name="Clavel T."/>
        </authorList>
    </citation>
    <scope>NUCLEOTIDE SEQUENCE [LARGE SCALE GENOMIC DNA]</scope>
    <source>
        <strain evidence="14 15">SM-530-WT-4B</strain>
    </source>
</reference>
<dbReference type="NCBIfam" id="TIGR01726">
    <property type="entry name" value="HEQRo_perm_3TM"/>
    <property type="match status" value="1"/>
</dbReference>
<keyword evidence="5" id="KW-1003">Cell membrane</keyword>
<dbReference type="PROSITE" id="PS50928">
    <property type="entry name" value="ABC_TM1"/>
    <property type="match status" value="1"/>
</dbReference>
<dbReference type="InterPro" id="IPR018313">
    <property type="entry name" value="SBP_3_CS"/>
</dbReference>
<dbReference type="InterPro" id="IPR001320">
    <property type="entry name" value="Iontro_rcpt_C"/>
</dbReference>
<keyword evidence="15" id="KW-1185">Reference proteome</keyword>
<keyword evidence="10 11" id="KW-0472">Membrane</keyword>
<comment type="similarity">
    <text evidence="2">Belongs to the binding-protein-dependent transport system permease family. HisMQ subfamily.</text>
</comment>
<dbReference type="GO" id="GO:0006865">
    <property type="term" value="P:amino acid transport"/>
    <property type="evidence" value="ECO:0007669"/>
    <property type="project" value="UniProtKB-KW"/>
</dbReference>
<dbReference type="PROSITE" id="PS01039">
    <property type="entry name" value="SBP_BACTERIAL_3"/>
    <property type="match status" value="1"/>
</dbReference>
<evidence type="ECO:0000313" key="15">
    <source>
        <dbReference type="Proteomes" id="UP000473699"/>
    </source>
</evidence>
<comment type="caution">
    <text evidence="14">The sequence shown here is derived from an EMBL/GenBank/DDBJ whole genome shotgun (WGS) entry which is preliminary data.</text>
</comment>
<sequence>MRIKPKIGVIVFATLLSASCSFAAEFMPDKVLRWGGNSEGGVPFILYDPSEPEKLTGFETEIAEALAAEMGLKPQFVQNVWDILIPGMQRGLYDIAINGIEVTPERQETINFSIPYYVTYLQMVVPKGNPAGVSNLENARGHTIGTLRGSYAYETLAKAGIADIRSYENEATAYQDMQNGRLDAVVMDAPMSIYYSQFNPMFEFVGEPIGRMEYAMTIRKGEEAFLKRVNEAIVTLRDDGTLRRIYDRWNLWNPLMAEYFNDDRPALEKPIMYEHWADIQRGARSWPERIKRYVGFLPSFGRAAVVTLEVSVASMALALIVGLFIAVCRLFGPLPLRAFAACYTEFIRGTPVMIQLFFIFYGLPNVGVQLSPFVAGTLALGLNYAAYESENYRAGLEAVPRAQMEGALALGMTKREALRHVILPQAIRVSLLPMTNDFIALLKDSSLVSIITLVDLTRTYGQLATVNYDYFGTGLIVAVIYLLIGTPFVRIARKLEKKLNVSLRGRRVFAVHRAANYNE</sequence>
<dbReference type="GO" id="GO:0043190">
    <property type="term" value="C:ATP-binding cassette (ABC) transporter complex"/>
    <property type="evidence" value="ECO:0007669"/>
    <property type="project" value="InterPro"/>
</dbReference>
<evidence type="ECO:0000256" key="12">
    <source>
        <dbReference type="SAM" id="SignalP"/>
    </source>
</evidence>
<organism evidence="14 15">
    <name type="scientific">Pyramidobacter porci</name>
    <dbReference type="NCBI Taxonomy" id="2605789"/>
    <lineage>
        <taxon>Bacteria</taxon>
        <taxon>Thermotogati</taxon>
        <taxon>Synergistota</taxon>
        <taxon>Synergistia</taxon>
        <taxon>Synergistales</taxon>
        <taxon>Dethiosulfovibrionaceae</taxon>
        <taxon>Pyramidobacter</taxon>
    </lineage>
</organism>
<evidence type="ECO:0000256" key="4">
    <source>
        <dbReference type="ARBA" id="ARBA00022448"/>
    </source>
</evidence>